<feature type="binding site" evidence="5">
    <location>
        <begin position="114"/>
        <end position="119"/>
    </location>
    <ligand>
        <name>S-adenosyl-L-methionine</name>
        <dbReference type="ChEBI" id="CHEBI:59789"/>
    </ligand>
</feature>
<proteinExistence type="inferred from homology"/>
<dbReference type="EC" id="2.1.1.177" evidence="5"/>
<dbReference type="Proteomes" id="UP000293550">
    <property type="component" value="Unassembled WGS sequence"/>
</dbReference>
<keyword evidence="5" id="KW-0963">Cytoplasm</keyword>
<dbReference type="HAMAP" id="MF_00658">
    <property type="entry name" value="23SrRNA_methyltr_H"/>
    <property type="match status" value="1"/>
</dbReference>
<dbReference type="RefSeq" id="WP_130154591.1">
    <property type="nucleotide sequence ID" value="NZ_SCFB01000022.1"/>
</dbReference>
<dbReference type="CDD" id="cd18081">
    <property type="entry name" value="RlmH-like"/>
    <property type="match status" value="1"/>
</dbReference>
<dbReference type="OrthoDB" id="9806643at2"/>
<evidence type="ECO:0000256" key="2">
    <source>
        <dbReference type="ARBA" id="ARBA00022679"/>
    </source>
</evidence>
<feature type="binding site" evidence="5">
    <location>
        <position position="95"/>
    </location>
    <ligand>
        <name>S-adenosyl-L-methionine</name>
        <dbReference type="ChEBI" id="CHEBI:59789"/>
    </ligand>
</feature>
<reference evidence="6 7" key="1">
    <citation type="submission" date="2018-10" db="EMBL/GenBank/DDBJ databases">
        <title>An updated phylogeny of the Alphaproteobacteria reveals that the parasitic Rickettsiales and Holosporales have independent origins.</title>
        <authorList>
            <person name="Munoz-Gomez S.A."/>
            <person name="Hess S."/>
            <person name="Burger G."/>
            <person name="Lang B.F."/>
            <person name="Susko E."/>
            <person name="Slamovits C.H."/>
            <person name="Roger A.J."/>
        </authorList>
    </citation>
    <scope>NUCLEOTIDE SEQUENCE [LARGE SCALE GENOMIC DNA]</scope>
    <source>
        <strain evidence="6">HOLO01</strain>
    </source>
</reference>
<accession>A0A4V2DZI8</accession>
<dbReference type="PANTHER" id="PTHR33603">
    <property type="entry name" value="METHYLTRANSFERASE"/>
    <property type="match status" value="1"/>
</dbReference>
<keyword evidence="1 5" id="KW-0489">Methyltransferase</keyword>
<comment type="similarity">
    <text evidence="4 5">Belongs to the RNA methyltransferase RlmH family.</text>
</comment>
<keyword evidence="5" id="KW-0698">rRNA processing</keyword>
<gene>
    <name evidence="5" type="primary">rlmH</name>
    <name evidence="6" type="ORF">EQU50_07955</name>
</gene>
<evidence type="ECO:0000313" key="7">
    <source>
        <dbReference type="Proteomes" id="UP000293550"/>
    </source>
</evidence>
<comment type="function">
    <text evidence="5">Specifically methylates the pseudouridine at position 1915 (m3Psi1915) in 23S rRNA.</text>
</comment>
<comment type="subcellular location">
    <subcellularLocation>
        <location evidence="5">Cytoplasm</location>
    </subcellularLocation>
</comment>
<keyword evidence="3 5" id="KW-0949">S-adenosyl-L-methionine</keyword>
<dbReference type="GO" id="GO:0005737">
    <property type="term" value="C:cytoplasm"/>
    <property type="evidence" value="ECO:0007669"/>
    <property type="project" value="UniProtKB-SubCell"/>
</dbReference>
<dbReference type="InterPro" id="IPR029026">
    <property type="entry name" value="tRNA_m1G_MTases_N"/>
</dbReference>
<keyword evidence="7" id="KW-1185">Reference proteome</keyword>
<protein>
    <recommendedName>
        <fullName evidence="5">Ribosomal RNA large subunit methyltransferase H</fullName>
        <ecNumber evidence="5">2.1.1.177</ecNumber>
    </recommendedName>
    <alternativeName>
        <fullName evidence="5">23S rRNA (pseudouridine1915-N3)-methyltransferase</fullName>
    </alternativeName>
    <alternativeName>
        <fullName evidence="5">23S rRNA m3Psi1915 methyltransferase</fullName>
    </alternativeName>
    <alternativeName>
        <fullName evidence="5">rRNA (pseudouridine-N3-)-methyltransferase RlmH</fullName>
    </alternativeName>
</protein>
<dbReference type="AlphaFoldDB" id="A0A4V2DZI8"/>
<evidence type="ECO:0000256" key="3">
    <source>
        <dbReference type="ARBA" id="ARBA00022691"/>
    </source>
</evidence>
<comment type="catalytic activity">
    <reaction evidence="5">
        <text>pseudouridine(1915) in 23S rRNA + S-adenosyl-L-methionine = N(3)-methylpseudouridine(1915) in 23S rRNA + S-adenosyl-L-homocysteine + H(+)</text>
        <dbReference type="Rhea" id="RHEA:42752"/>
        <dbReference type="Rhea" id="RHEA-COMP:10221"/>
        <dbReference type="Rhea" id="RHEA-COMP:10222"/>
        <dbReference type="ChEBI" id="CHEBI:15378"/>
        <dbReference type="ChEBI" id="CHEBI:57856"/>
        <dbReference type="ChEBI" id="CHEBI:59789"/>
        <dbReference type="ChEBI" id="CHEBI:65314"/>
        <dbReference type="ChEBI" id="CHEBI:74486"/>
        <dbReference type="EC" id="2.1.1.177"/>
    </reaction>
</comment>
<dbReference type="Pfam" id="PF02590">
    <property type="entry name" value="SPOUT_MTase"/>
    <property type="match status" value="1"/>
</dbReference>
<dbReference type="PANTHER" id="PTHR33603:SF1">
    <property type="entry name" value="RIBOSOMAL RNA LARGE SUBUNIT METHYLTRANSFERASE H"/>
    <property type="match status" value="1"/>
</dbReference>
<dbReference type="Gene3D" id="3.40.1280.10">
    <property type="match status" value="1"/>
</dbReference>
<dbReference type="PIRSF" id="PIRSF004505">
    <property type="entry name" value="MT_bac"/>
    <property type="match status" value="1"/>
</dbReference>
<evidence type="ECO:0000256" key="4">
    <source>
        <dbReference type="ARBA" id="ARBA00038303"/>
    </source>
</evidence>
<dbReference type="EMBL" id="SCFB01000022">
    <property type="protein sequence ID" value="RZI45207.1"/>
    <property type="molecule type" value="Genomic_DNA"/>
</dbReference>
<dbReference type="InterPro" id="IPR003742">
    <property type="entry name" value="RlmH-like"/>
</dbReference>
<keyword evidence="2 5" id="KW-0808">Transferase</keyword>
<dbReference type="GO" id="GO:0070038">
    <property type="term" value="F:rRNA (pseudouridine-N3-)-methyltransferase activity"/>
    <property type="evidence" value="ECO:0007669"/>
    <property type="project" value="UniProtKB-UniRule"/>
</dbReference>
<evidence type="ECO:0000313" key="6">
    <source>
        <dbReference type="EMBL" id="RZI45207.1"/>
    </source>
</evidence>
<name>A0A4V2DZI8_9PROT</name>
<sequence length="147" mass="16663">MKKAIIAIGSLKNRPEKALFDAFYKRLTPPPLIHEIVPKGHATSSQEADLMMTFVQPDDHVISLDEKGATLTTRGFKDYLNQREGSTRRCVFLIGGADGLDEKIKQRANFSLAFGAMTWPHLLVRVLLIEQLYRCQQIDSGHPYHRD</sequence>
<evidence type="ECO:0000256" key="1">
    <source>
        <dbReference type="ARBA" id="ARBA00022603"/>
    </source>
</evidence>
<evidence type="ECO:0000256" key="5">
    <source>
        <dbReference type="HAMAP-Rule" id="MF_00658"/>
    </source>
</evidence>
<comment type="subunit">
    <text evidence="5">Homodimer.</text>
</comment>
<feature type="binding site" evidence="5">
    <location>
        <position position="64"/>
    </location>
    <ligand>
        <name>S-adenosyl-L-methionine</name>
        <dbReference type="ChEBI" id="CHEBI:59789"/>
    </ligand>
</feature>
<organism evidence="6 7">
    <name type="scientific">Candidatus Finniella inopinata</name>
    <dbReference type="NCBI Taxonomy" id="1696036"/>
    <lineage>
        <taxon>Bacteria</taxon>
        <taxon>Pseudomonadati</taxon>
        <taxon>Pseudomonadota</taxon>
        <taxon>Alphaproteobacteria</taxon>
        <taxon>Holosporales</taxon>
        <taxon>Candidatus Paracaedibacteraceae</taxon>
        <taxon>Candidatus Finniella</taxon>
    </lineage>
</organism>
<comment type="caution">
    <text evidence="6">The sequence shown here is derived from an EMBL/GenBank/DDBJ whole genome shotgun (WGS) entry which is preliminary data.</text>
</comment>
<dbReference type="SUPFAM" id="SSF75217">
    <property type="entry name" value="alpha/beta knot"/>
    <property type="match status" value="1"/>
</dbReference>
<dbReference type="InterPro" id="IPR029028">
    <property type="entry name" value="Alpha/beta_knot_MTases"/>
</dbReference>